<dbReference type="SUPFAM" id="SSF55347">
    <property type="entry name" value="Glyceraldehyde-3-phosphate dehydrogenase-like, C-terminal domain"/>
    <property type="match status" value="1"/>
</dbReference>
<evidence type="ECO:0000313" key="4">
    <source>
        <dbReference type="EMBL" id="CAA9557330.1"/>
    </source>
</evidence>
<feature type="domain" description="Gfo/Idh/MocA-like oxidoreductase N-terminal" evidence="2">
    <location>
        <begin position="2"/>
        <end position="128"/>
    </location>
</feature>
<dbReference type="PANTHER" id="PTHR43377">
    <property type="entry name" value="BILIVERDIN REDUCTASE A"/>
    <property type="match status" value="1"/>
</dbReference>
<dbReference type="AlphaFoldDB" id="A0A6J4URX6"/>
<dbReference type="Gene3D" id="3.40.50.720">
    <property type="entry name" value="NAD(P)-binding Rossmann-like Domain"/>
    <property type="match status" value="1"/>
</dbReference>
<dbReference type="GO" id="GO:0050112">
    <property type="term" value="F:inositol 2-dehydrogenase (NAD+) activity"/>
    <property type="evidence" value="ECO:0007669"/>
    <property type="project" value="UniProtKB-EC"/>
</dbReference>
<feature type="domain" description="Gfo/Idh/MocA-like oxidoreductase C-terminal" evidence="3">
    <location>
        <begin position="167"/>
        <end position="347"/>
    </location>
</feature>
<feature type="region of interest" description="Disordered" evidence="1">
    <location>
        <begin position="350"/>
        <end position="371"/>
    </location>
</feature>
<organism evidence="4">
    <name type="scientific">uncultured Thermomicrobiales bacterium</name>
    <dbReference type="NCBI Taxonomy" id="1645740"/>
    <lineage>
        <taxon>Bacteria</taxon>
        <taxon>Pseudomonadati</taxon>
        <taxon>Thermomicrobiota</taxon>
        <taxon>Thermomicrobia</taxon>
        <taxon>Thermomicrobiales</taxon>
        <taxon>environmental samples</taxon>
    </lineage>
</organism>
<dbReference type="GO" id="GO:0000166">
    <property type="term" value="F:nucleotide binding"/>
    <property type="evidence" value="ECO:0007669"/>
    <property type="project" value="InterPro"/>
</dbReference>
<gene>
    <name evidence="4" type="ORF">AVDCRST_MAG49-2204</name>
</gene>
<dbReference type="PANTHER" id="PTHR43377:SF1">
    <property type="entry name" value="BILIVERDIN REDUCTASE A"/>
    <property type="match status" value="1"/>
</dbReference>
<dbReference type="Gene3D" id="3.30.360.10">
    <property type="entry name" value="Dihydrodipicolinate Reductase, domain 2"/>
    <property type="match status" value="1"/>
</dbReference>
<reference evidence="4" key="1">
    <citation type="submission" date="2020-02" db="EMBL/GenBank/DDBJ databases">
        <authorList>
            <person name="Meier V. D."/>
        </authorList>
    </citation>
    <scope>NUCLEOTIDE SEQUENCE</scope>
    <source>
        <strain evidence="4">AVDCRST_MAG49</strain>
    </source>
</reference>
<dbReference type="SUPFAM" id="SSF51735">
    <property type="entry name" value="NAD(P)-binding Rossmann-fold domains"/>
    <property type="match status" value="1"/>
</dbReference>
<sequence length="371" mass="40145">MLKVGIIGAGGIVRNAHAPAWRKLIDRGDARVTAISDVVRAPAEQIAATLVADGTTPTVYEDYHALINEADIDAVDICLPHHLHADAILATVARGKHILCEKPMCISLEEGDRIVEAVDRAGIVYMSAHNELFDPGITAAKGFMDRDGIGKPFLIRSHEFPTTYNQATVPGRPAQATNMIGWRASRATMGGGVLIDKGYHPTYILLYLAQSEPVSVTAMTNTFVAQMDGEDTALVLVKFANGAIGQIFTGEGFVFPANDAKFHVLGERGEVYGNRRDVYVKPRGFAEPSSQTFPPDGVSNFDKEIVHFWDSITTGRPPIQDHRDGRRVLEVIQAAYRSVEEGRTVELPLSGGRAQPVEETSREAAAVTSGS</sequence>
<dbReference type="EC" id="1.1.1.18" evidence="4"/>
<dbReference type="InterPro" id="IPR004104">
    <property type="entry name" value="Gfo/Idh/MocA-like_OxRdtase_C"/>
</dbReference>
<accession>A0A6J4URX6</accession>
<evidence type="ECO:0000259" key="3">
    <source>
        <dbReference type="Pfam" id="PF02894"/>
    </source>
</evidence>
<name>A0A6J4URX6_9BACT</name>
<dbReference type="InterPro" id="IPR000683">
    <property type="entry name" value="Gfo/Idh/MocA-like_OxRdtase_N"/>
</dbReference>
<evidence type="ECO:0000256" key="1">
    <source>
        <dbReference type="SAM" id="MobiDB-lite"/>
    </source>
</evidence>
<proteinExistence type="predicted"/>
<dbReference type="InterPro" id="IPR051450">
    <property type="entry name" value="Gfo/Idh/MocA_Oxidoreductases"/>
</dbReference>
<dbReference type="Pfam" id="PF01408">
    <property type="entry name" value="GFO_IDH_MocA"/>
    <property type="match status" value="1"/>
</dbReference>
<keyword evidence="4" id="KW-0560">Oxidoreductase</keyword>
<evidence type="ECO:0000259" key="2">
    <source>
        <dbReference type="Pfam" id="PF01408"/>
    </source>
</evidence>
<dbReference type="Pfam" id="PF02894">
    <property type="entry name" value="GFO_IDH_MocA_C"/>
    <property type="match status" value="1"/>
</dbReference>
<protein>
    <submittedName>
        <fullName evidence="4">GH109</fullName>
        <ecNumber evidence="4">1.1.1.18</ecNumber>
    </submittedName>
</protein>
<dbReference type="InterPro" id="IPR036291">
    <property type="entry name" value="NAD(P)-bd_dom_sf"/>
</dbReference>
<dbReference type="EMBL" id="CADCWG010000149">
    <property type="protein sequence ID" value="CAA9557330.1"/>
    <property type="molecule type" value="Genomic_DNA"/>
</dbReference>